<dbReference type="STRING" id="379508.A5E036"/>
<dbReference type="SMART" id="SM01032">
    <property type="entry name" value="BHD_3"/>
    <property type="match status" value="1"/>
</dbReference>
<evidence type="ECO:0000313" key="11">
    <source>
        <dbReference type="EMBL" id="EDK44794.1"/>
    </source>
</evidence>
<evidence type="ECO:0000259" key="10">
    <source>
        <dbReference type="SMART" id="SM01032"/>
    </source>
</evidence>
<evidence type="ECO:0000256" key="6">
    <source>
        <dbReference type="SAM" id="Coils"/>
    </source>
</evidence>
<dbReference type="GO" id="GO:0071942">
    <property type="term" value="C:XPC complex"/>
    <property type="evidence" value="ECO:0007669"/>
    <property type="project" value="TreeGrafter"/>
</dbReference>
<dbReference type="InterPro" id="IPR018326">
    <property type="entry name" value="Rad4_beta-hairpin_dom1"/>
</dbReference>
<proteinExistence type="inferred from homology"/>
<dbReference type="Pfam" id="PF10404">
    <property type="entry name" value="BHD_2"/>
    <property type="match status" value="1"/>
</dbReference>
<dbReference type="InParanoid" id="A5E036"/>
<feature type="coiled-coil region" evidence="6">
    <location>
        <begin position="650"/>
        <end position="677"/>
    </location>
</feature>
<feature type="region of interest" description="Disordered" evidence="7">
    <location>
        <begin position="776"/>
        <end position="919"/>
    </location>
</feature>
<keyword evidence="5" id="KW-0539">Nucleus</keyword>
<keyword evidence="4" id="KW-0234">DNA repair</keyword>
<feature type="compositionally biased region" description="Basic and acidic residues" evidence="7">
    <location>
        <begin position="50"/>
        <end position="64"/>
    </location>
</feature>
<dbReference type="SMART" id="SM01031">
    <property type="entry name" value="BHD_2"/>
    <property type="match status" value="1"/>
</dbReference>
<dbReference type="GO" id="GO:0005737">
    <property type="term" value="C:cytoplasm"/>
    <property type="evidence" value="ECO:0007669"/>
    <property type="project" value="TreeGrafter"/>
</dbReference>
<keyword evidence="12" id="KW-1185">Reference proteome</keyword>
<organism evidence="11 12">
    <name type="scientific">Lodderomyces elongisporus (strain ATCC 11503 / CBS 2605 / JCM 1781 / NBRC 1676 / NRRL YB-4239)</name>
    <name type="common">Yeast</name>
    <name type="synonym">Saccharomyces elongisporus</name>
    <dbReference type="NCBI Taxonomy" id="379508"/>
    <lineage>
        <taxon>Eukaryota</taxon>
        <taxon>Fungi</taxon>
        <taxon>Dikarya</taxon>
        <taxon>Ascomycota</taxon>
        <taxon>Saccharomycotina</taxon>
        <taxon>Pichiomycetes</taxon>
        <taxon>Debaryomycetaceae</taxon>
        <taxon>Candida/Lodderomyces clade</taxon>
        <taxon>Lodderomyces</taxon>
    </lineage>
</organism>
<dbReference type="Gene3D" id="3.30.60.290">
    <property type="entry name" value="Rad4, beta-hairpin domain BHD2"/>
    <property type="match status" value="1"/>
</dbReference>
<dbReference type="Gene3D" id="3.30.70.2460">
    <property type="entry name" value="Rad4, beta-hairpin domain BHD3"/>
    <property type="match status" value="1"/>
</dbReference>
<dbReference type="GeneID" id="5233182"/>
<reference evidence="11 12" key="1">
    <citation type="journal article" date="2009" name="Nature">
        <title>Evolution of pathogenicity and sexual reproduction in eight Candida genomes.</title>
        <authorList>
            <person name="Butler G."/>
            <person name="Rasmussen M.D."/>
            <person name="Lin M.F."/>
            <person name="Santos M.A."/>
            <person name="Sakthikumar S."/>
            <person name="Munro C.A."/>
            <person name="Rheinbay E."/>
            <person name="Grabherr M."/>
            <person name="Forche A."/>
            <person name="Reedy J.L."/>
            <person name="Agrafioti I."/>
            <person name="Arnaud M.B."/>
            <person name="Bates S."/>
            <person name="Brown A.J."/>
            <person name="Brunke S."/>
            <person name="Costanzo M.C."/>
            <person name="Fitzpatrick D.A."/>
            <person name="de Groot P.W."/>
            <person name="Harris D."/>
            <person name="Hoyer L.L."/>
            <person name="Hube B."/>
            <person name="Klis F.M."/>
            <person name="Kodira C."/>
            <person name="Lennard N."/>
            <person name="Logue M.E."/>
            <person name="Martin R."/>
            <person name="Neiman A.M."/>
            <person name="Nikolaou E."/>
            <person name="Quail M.A."/>
            <person name="Quinn J."/>
            <person name="Santos M.C."/>
            <person name="Schmitzberger F.F."/>
            <person name="Sherlock G."/>
            <person name="Shah P."/>
            <person name="Silverstein K.A."/>
            <person name="Skrzypek M.S."/>
            <person name="Soll D."/>
            <person name="Staggs R."/>
            <person name="Stansfield I."/>
            <person name="Stumpf M.P."/>
            <person name="Sudbery P.E."/>
            <person name="Srikantha T."/>
            <person name="Zeng Q."/>
            <person name="Berman J."/>
            <person name="Berriman M."/>
            <person name="Heitman J."/>
            <person name="Gow N.A."/>
            <person name="Lorenz M.C."/>
            <person name="Birren B.W."/>
            <person name="Kellis M."/>
            <person name="Cuomo C.A."/>
        </authorList>
    </citation>
    <scope>NUCLEOTIDE SEQUENCE [LARGE SCALE GENOMIC DNA]</scope>
    <source>
        <strain evidence="12">ATCC 11503 / BCRC 21390 / CBS 2605 / JCM 1781 / NBRC 1676 / NRRL YB-4239</strain>
    </source>
</reference>
<evidence type="ECO:0000256" key="7">
    <source>
        <dbReference type="SAM" id="MobiDB-lite"/>
    </source>
</evidence>
<dbReference type="InterPro" id="IPR038765">
    <property type="entry name" value="Papain-like_cys_pep_sf"/>
</dbReference>
<dbReference type="FunCoup" id="A5E036">
    <property type="interactions" value="131"/>
</dbReference>
<keyword evidence="3" id="KW-0227">DNA damage</keyword>
<dbReference type="OMA" id="VDEYAMD"/>
<feature type="compositionally biased region" description="Acidic residues" evidence="7">
    <location>
        <begin position="795"/>
        <end position="807"/>
    </location>
</feature>
<sequence length="919" mass="105753">MSDNPNHYHKQLLREARLAKRNTNNNSSDGDNEEPRRKKRNVKKQSLNKKTTELREEQDQHSFDESSDSNDFEDIDLGVREPPSDASSAESEDFEEISLDTGHSYQFDEQSNNGSAAEADALTIQIRAPEEEDFEISKTGKGRSKVNFVSKEERRRRVQIHKEYIALMLIHLILRNRWCNAKDIGKKLKRACVTTQTQQLLTYDSKNSPLLGSRKLLDALKKIMAIYSEKFRITVQGLVRKDWQELGVIQEAEVVTKNLFKKLVANYRGSRDVAAQGFVTLLRALGLNARLVFSLQPPDYTIITSPTKLLEEHTKSNVQFMDSPYPIFWVEVYDKYKNSWISIDPIVMKIIETCPKRKKSSFEPPATDERNQLHYALAIDKVGRIRDVTRRYCINYNAKTIRKRISFRSSEDEDWYENLLQAANRGKKRSVCDIYEMKEFHERDLAEGMPNNLQAFKNHPLYALESQLRQNEVISPKDKSSVCGTFRIKSSGKLVDVYKRSCVKRLRSAKAWYMRGRILKIGAMPMKTKSSGVGNGGGNVAHESNTDDEEVRLYAESQTKLYIPKIEFEDRIPKNAYGNVDVYTESMIPENCCLIRISDTVSLKLLQKTAQFLGIDYAKAITSFDFTQRGKGGARTPNAKEGGIVVLKIHEEATRVAVDFMIEMEEYERKMQVEENALKNWRFFLLKLRLQNRLNKSHGVVNDDSDTIQFASPKKKRGEEIKRNEAEEEEETGEEEEVEEADEVEEEEEQEDYYDGGFVVDDHAIGLNDSTQLQGGVFKESSYINKVSDRNGIDDNSDEEEEEEEVFDGGFIVSDSEPNDSRNHNDAIRHDKEEEKEGAKEETSYDKEVGQEYKEMRSSSRGLRSTRKRVHKYVEENDELEDDGQRSSQVYDDDDSLSEAKFSEPSSDQSSMDFEYESE</sequence>
<dbReference type="Proteomes" id="UP000001996">
    <property type="component" value="Unassembled WGS sequence"/>
</dbReference>
<name>A5E036_LODEL</name>
<evidence type="ECO:0000313" key="12">
    <source>
        <dbReference type="Proteomes" id="UP000001996"/>
    </source>
</evidence>
<dbReference type="InterPro" id="IPR018325">
    <property type="entry name" value="Rad4/PNGase_transGLS-fold"/>
</dbReference>
<evidence type="ECO:0000259" key="8">
    <source>
        <dbReference type="SMART" id="SM01030"/>
    </source>
</evidence>
<dbReference type="Pfam" id="PF03835">
    <property type="entry name" value="Rad4"/>
    <property type="match status" value="1"/>
</dbReference>
<feature type="compositionally biased region" description="Basic and acidic residues" evidence="7">
    <location>
        <begin position="819"/>
        <end position="858"/>
    </location>
</feature>
<feature type="region of interest" description="Disordered" evidence="7">
    <location>
        <begin position="1"/>
        <end position="96"/>
    </location>
</feature>
<evidence type="ECO:0000256" key="3">
    <source>
        <dbReference type="ARBA" id="ARBA00022763"/>
    </source>
</evidence>
<dbReference type="EMBL" id="CH981526">
    <property type="protein sequence ID" value="EDK44794.1"/>
    <property type="molecule type" value="Genomic_DNA"/>
</dbReference>
<dbReference type="InterPro" id="IPR042488">
    <property type="entry name" value="Rad4_BHD3_sf"/>
</dbReference>
<dbReference type="AlphaFoldDB" id="A5E036"/>
<evidence type="ECO:0000256" key="2">
    <source>
        <dbReference type="ARBA" id="ARBA00009525"/>
    </source>
</evidence>
<feature type="compositionally biased region" description="Acidic residues" evidence="7">
    <location>
        <begin position="65"/>
        <end position="76"/>
    </location>
</feature>
<feature type="domain" description="Rad4 beta-hairpin" evidence="9">
    <location>
        <begin position="506"/>
        <end position="565"/>
    </location>
</feature>
<dbReference type="Gene3D" id="3.90.260.10">
    <property type="entry name" value="Transglutaminase-like"/>
    <property type="match status" value="1"/>
</dbReference>
<feature type="region of interest" description="Disordered" evidence="7">
    <location>
        <begin position="711"/>
        <end position="752"/>
    </location>
</feature>
<dbReference type="GO" id="GO:0006289">
    <property type="term" value="P:nucleotide-excision repair"/>
    <property type="evidence" value="ECO:0007669"/>
    <property type="project" value="InterPro"/>
</dbReference>
<dbReference type="PANTHER" id="PTHR12135:SF0">
    <property type="entry name" value="DNA REPAIR PROTEIN COMPLEMENTING XP-C CELLS"/>
    <property type="match status" value="1"/>
</dbReference>
<comment type="subcellular location">
    <subcellularLocation>
        <location evidence="1">Nucleus</location>
    </subcellularLocation>
</comment>
<dbReference type="GO" id="GO:0006298">
    <property type="term" value="P:mismatch repair"/>
    <property type="evidence" value="ECO:0007669"/>
    <property type="project" value="TreeGrafter"/>
</dbReference>
<dbReference type="InterPro" id="IPR036985">
    <property type="entry name" value="Transglutaminase-like_sf"/>
</dbReference>
<dbReference type="OrthoDB" id="300780at2759"/>
<protein>
    <recommendedName>
        <fullName evidence="13">DNA repair protein RAD4</fullName>
    </recommendedName>
</protein>
<feature type="domain" description="Rad4 beta-hairpin" evidence="10">
    <location>
        <begin position="572"/>
        <end position="658"/>
    </location>
</feature>
<feature type="domain" description="Rad4 beta-hairpin" evidence="8">
    <location>
        <begin position="445"/>
        <end position="504"/>
    </location>
</feature>
<dbReference type="KEGG" id="lel:PVL30_003798"/>
<evidence type="ECO:0000256" key="1">
    <source>
        <dbReference type="ARBA" id="ARBA00004123"/>
    </source>
</evidence>
<dbReference type="GO" id="GO:0003684">
    <property type="term" value="F:damaged DNA binding"/>
    <property type="evidence" value="ECO:0007669"/>
    <property type="project" value="InterPro"/>
</dbReference>
<dbReference type="Gene3D" id="2.20.20.110">
    <property type="entry name" value="Rad4, beta-hairpin domain BHD1"/>
    <property type="match status" value="1"/>
</dbReference>
<keyword evidence="6" id="KW-0175">Coiled coil</keyword>
<dbReference type="InterPro" id="IPR018327">
    <property type="entry name" value="BHD_2"/>
</dbReference>
<evidence type="ECO:0000256" key="5">
    <source>
        <dbReference type="ARBA" id="ARBA00023242"/>
    </source>
</evidence>
<dbReference type="InterPro" id="IPR004583">
    <property type="entry name" value="DNA_repair_Rad4"/>
</dbReference>
<feature type="compositionally biased region" description="Basic residues" evidence="7">
    <location>
        <begin position="37"/>
        <end position="47"/>
    </location>
</feature>
<dbReference type="SUPFAM" id="SSF54001">
    <property type="entry name" value="Cysteine proteinases"/>
    <property type="match status" value="1"/>
</dbReference>
<evidence type="ECO:0000259" key="9">
    <source>
        <dbReference type="SMART" id="SM01031"/>
    </source>
</evidence>
<feature type="compositionally biased region" description="Acidic residues" evidence="7">
    <location>
        <begin position="726"/>
        <end position="752"/>
    </location>
</feature>
<dbReference type="SMART" id="SM01030">
    <property type="entry name" value="BHD_1"/>
    <property type="match status" value="1"/>
</dbReference>
<dbReference type="InterPro" id="IPR018328">
    <property type="entry name" value="Rad4_beta-hairpin_dom3"/>
</dbReference>
<dbReference type="PANTHER" id="PTHR12135">
    <property type="entry name" value="DNA REPAIR PROTEIN XP-C / RAD4"/>
    <property type="match status" value="1"/>
</dbReference>
<dbReference type="HOGENOM" id="CLU_003639_3_0_1"/>
<dbReference type="Pfam" id="PF10403">
    <property type="entry name" value="BHD_1"/>
    <property type="match status" value="1"/>
</dbReference>
<gene>
    <name evidence="11" type="ORF">LELG_02973</name>
</gene>
<evidence type="ECO:0000256" key="4">
    <source>
        <dbReference type="ARBA" id="ARBA00023204"/>
    </source>
</evidence>
<evidence type="ECO:0008006" key="13">
    <source>
        <dbReference type="Google" id="ProtNLM"/>
    </source>
</evidence>
<dbReference type="GO" id="GO:0000111">
    <property type="term" value="C:nucleotide-excision repair factor 2 complex"/>
    <property type="evidence" value="ECO:0007669"/>
    <property type="project" value="TreeGrafter"/>
</dbReference>
<dbReference type="GO" id="GO:0003697">
    <property type="term" value="F:single-stranded DNA binding"/>
    <property type="evidence" value="ECO:0007669"/>
    <property type="project" value="TreeGrafter"/>
</dbReference>
<dbReference type="Pfam" id="PF10405">
    <property type="entry name" value="BHD_3"/>
    <property type="match status" value="1"/>
</dbReference>
<comment type="similarity">
    <text evidence="2">Belongs to the XPC family.</text>
</comment>
<accession>A5E036</accession>
<dbReference type="eggNOG" id="KOG2179">
    <property type="taxonomic scope" value="Eukaryota"/>
</dbReference>